<dbReference type="Gene3D" id="3.30.420.40">
    <property type="match status" value="2"/>
</dbReference>
<keyword evidence="5" id="KW-1185">Reference proteome</keyword>
<dbReference type="AlphaFoldDB" id="A0A2A2JZP7"/>
<dbReference type="FunFam" id="3.90.640.10:FF:000029">
    <property type="entry name" value="Heat shock protein 110"/>
    <property type="match status" value="1"/>
</dbReference>
<dbReference type="InterPro" id="IPR018181">
    <property type="entry name" value="Heat_shock_70_CS"/>
</dbReference>
<dbReference type="PRINTS" id="PR00301">
    <property type="entry name" value="HEATSHOCK70"/>
</dbReference>
<reference evidence="4 5" key="1">
    <citation type="journal article" date="2017" name="Curr. Biol.">
        <title>Genome architecture and evolution of a unichromosomal asexual nematode.</title>
        <authorList>
            <person name="Fradin H."/>
            <person name="Zegar C."/>
            <person name="Gutwein M."/>
            <person name="Lucas J."/>
            <person name="Kovtun M."/>
            <person name="Corcoran D."/>
            <person name="Baugh L.R."/>
            <person name="Kiontke K."/>
            <person name="Gunsalus K."/>
            <person name="Fitch D.H."/>
            <person name="Piano F."/>
        </authorList>
    </citation>
    <scope>NUCLEOTIDE SEQUENCE [LARGE SCALE GENOMIC DNA]</scope>
    <source>
        <strain evidence="4">PF1309</strain>
    </source>
</reference>
<dbReference type="STRING" id="2018661.A0A2A2JZP7"/>
<evidence type="ECO:0000256" key="1">
    <source>
        <dbReference type="ARBA" id="ARBA00007381"/>
    </source>
</evidence>
<dbReference type="GO" id="GO:0140662">
    <property type="term" value="F:ATP-dependent protein folding chaperone"/>
    <property type="evidence" value="ECO:0007669"/>
    <property type="project" value="InterPro"/>
</dbReference>
<dbReference type="Proteomes" id="UP000218231">
    <property type="component" value="Unassembled WGS sequence"/>
</dbReference>
<dbReference type="GO" id="GO:0006950">
    <property type="term" value="P:response to stress"/>
    <property type="evidence" value="ECO:0007669"/>
    <property type="project" value="UniProtKB-ARBA"/>
</dbReference>
<dbReference type="PROSITE" id="PS01036">
    <property type="entry name" value="HSP70_3"/>
    <property type="match status" value="1"/>
</dbReference>
<dbReference type="Gene3D" id="3.90.640.10">
    <property type="entry name" value="Actin, Chain A, domain 4"/>
    <property type="match status" value="1"/>
</dbReference>
<name>A0A2A2JZP7_9BILA</name>
<dbReference type="Pfam" id="PF00012">
    <property type="entry name" value="HSP70"/>
    <property type="match status" value="1"/>
</dbReference>
<organism evidence="4 5">
    <name type="scientific">Diploscapter pachys</name>
    <dbReference type="NCBI Taxonomy" id="2018661"/>
    <lineage>
        <taxon>Eukaryota</taxon>
        <taxon>Metazoa</taxon>
        <taxon>Ecdysozoa</taxon>
        <taxon>Nematoda</taxon>
        <taxon>Chromadorea</taxon>
        <taxon>Rhabditida</taxon>
        <taxon>Rhabditina</taxon>
        <taxon>Rhabditomorpha</taxon>
        <taxon>Rhabditoidea</taxon>
        <taxon>Rhabditidae</taxon>
        <taxon>Diploscapter</taxon>
    </lineage>
</organism>
<dbReference type="Gene3D" id="2.60.34.10">
    <property type="entry name" value="Substrate Binding Domain Of DNAk, Chain A, domain 1"/>
    <property type="match status" value="1"/>
</dbReference>
<accession>A0A2A2JZP7</accession>
<sequence length="461" mass="52150">MTVPANFDQRQKAATMEAARLAGLKVVKLISEPAAAAVAYEMKNNSRKTILVYDFGGGTFDVAIARSTGLGNLEILSSSGHKHLGGQDIDKLLTKYAISEYNQKSSKKFPEHNWRAMKRLRDACIKAKITLSTNNKSTQIISEINDDYDECVNVQLTQDKFNKLCDDLFKGTLDIVDQALKLANMEATNIDHVLLVGGSTKIPRVKELMRDKFGNEKLVCRINPDEAIACGAAIVAYHIQSGTEMPMELQLQDIVHLSIGCELRGGLFHKVINRGEKFPLQKTLHLGTVVDNQHIGNLPIYEGERLQTKYNVKIGEVTLNFDNQTIKRGHNLKAKFEIDENGTLSVSVIDEETRRHIQYHQKYDGSGQRDINIEKIVAEAEANRADDERFETLIKLRESYEDSVHIKKDEINRSKTNPVKKAMAIRVVEKYLNWSKQLPDHDSEFKEMLKKFQDEVKIYTS</sequence>
<dbReference type="EMBL" id="LIAE01009996">
    <property type="protein sequence ID" value="PAV67100.1"/>
    <property type="molecule type" value="Genomic_DNA"/>
</dbReference>
<evidence type="ECO:0000313" key="4">
    <source>
        <dbReference type="EMBL" id="PAV67100.1"/>
    </source>
</evidence>
<dbReference type="InterPro" id="IPR013126">
    <property type="entry name" value="Hsp_70_fam"/>
</dbReference>
<evidence type="ECO:0000256" key="2">
    <source>
        <dbReference type="ARBA" id="ARBA00022741"/>
    </source>
</evidence>
<comment type="caution">
    <text evidence="4">The sequence shown here is derived from an EMBL/GenBank/DDBJ whole genome shotgun (WGS) entry which is preliminary data.</text>
</comment>
<keyword evidence="2" id="KW-0547">Nucleotide-binding</keyword>
<evidence type="ECO:0000313" key="5">
    <source>
        <dbReference type="Proteomes" id="UP000218231"/>
    </source>
</evidence>
<comment type="similarity">
    <text evidence="1">Belongs to the heat shock protein 70 family.</text>
</comment>
<gene>
    <name evidence="4" type="ORF">WR25_24636</name>
</gene>
<dbReference type="GO" id="GO:0005524">
    <property type="term" value="F:ATP binding"/>
    <property type="evidence" value="ECO:0007669"/>
    <property type="project" value="UniProtKB-KW"/>
</dbReference>
<dbReference type="InterPro" id="IPR043129">
    <property type="entry name" value="ATPase_NBD"/>
</dbReference>
<evidence type="ECO:0000256" key="3">
    <source>
        <dbReference type="ARBA" id="ARBA00022840"/>
    </source>
</evidence>
<dbReference type="OrthoDB" id="5858940at2759"/>
<keyword evidence="3" id="KW-0067">ATP-binding</keyword>
<dbReference type="FunFam" id="3.30.420.40:FF:000028">
    <property type="entry name" value="heat shock 70 kDa protein-like"/>
    <property type="match status" value="1"/>
</dbReference>
<protein>
    <submittedName>
        <fullName evidence="4">Uncharacterized protein</fullName>
    </submittedName>
</protein>
<dbReference type="PANTHER" id="PTHR19375">
    <property type="entry name" value="HEAT SHOCK PROTEIN 70KDA"/>
    <property type="match status" value="1"/>
</dbReference>
<dbReference type="InterPro" id="IPR029047">
    <property type="entry name" value="HSP70_peptide-bd_sf"/>
</dbReference>
<proteinExistence type="inferred from homology"/>
<dbReference type="SUPFAM" id="SSF100920">
    <property type="entry name" value="Heat shock protein 70kD (HSP70), peptide-binding domain"/>
    <property type="match status" value="1"/>
</dbReference>
<dbReference type="SUPFAM" id="SSF53067">
    <property type="entry name" value="Actin-like ATPase domain"/>
    <property type="match status" value="2"/>
</dbReference>